<sequence length="180" mass="19375">MTTHAIPLLTVPATHAATATLADWLIRSLAPTVLDGAGMVEDADDLCALAPITVRHLARPRRLRSHERQLHQITATMEERLQRQPPHPPAAVFADPAVRPIPDEILDIAAHIGGTIADVGSPAAALANRALHLGAVVVDAGLGATAPEHLRTQVTESYRSLLTYLWHTDPDLQIHLTTPR</sequence>
<dbReference type="Proteomes" id="UP000002212">
    <property type="component" value="Plasmid pROB01"/>
</dbReference>
<gene>
    <name evidence="2" type="ordered locus">ROP_pROB01-02800</name>
</gene>
<organism evidence="2 3">
    <name type="scientific">Rhodococcus opacus (strain B4)</name>
    <dbReference type="NCBI Taxonomy" id="632772"/>
    <lineage>
        <taxon>Bacteria</taxon>
        <taxon>Bacillati</taxon>
        <taxon>Actinomycetota</taxon>
        <taxon>Actinomycetes</taxon>
        <taxon>Mycobacteriales</taxon>
        <taxon>Nocardiaceae</taxon>
        <taxon>Rhodococcus</taxon>
    </lineage>
</organism>
<geneLocation type="plasmid" evidence="2 3">
    <name>pROB01</name>
</geneLocation>
<protein>
    <recommendedName>
        <fullName evidence="1">Pterin-binding domain-containing protein</fullName>
    </recommendedName>
</protein>
<evidence type="ECO:0000313" key="3">
    <source>
        <dbReference type="Proteomes" id="UP000002212"/>
    </source>
</evidence>
<keyword evidence="2" id="KW-0614">Plasmid</keyword>
<dbReference type="AlphaFoldDB" id="C1BD35"/>
<dbReference type="PATRIC" id="fig|632772.20.peg.8014"/>
<evidence type="ECO:0000313" key="2">
    <source>
        <dbReference type="EMBL" id="BAH55779.1"/>
    </source>
</evidence>
<dbReference type="OrthoDB" id="4456545at2"/>
<accession>C1BD35</accession>
<dbReference type="RefSeq" id="WP_007296026.1">
    <property type="nucleotide sequence ID" value="NC_012520.1"/>
</dbReference>
<dbReference type="HOGENOM" id="CLU_1495096_0_0_11"/>
<evidence type="ECO:0000259" key="1">
    <source>
        <dbReference type="PROSITE" id="PS50972"/>
    </source>
</evidence>
<dbReference type="PROSITE" id="PS50972">
    <property type="entry name" value="PTERIN_BINDING"/>
    <property type="match status" value="1"/>
</dbReference>
<dbReference type="InterPro" id="IPR000489">
    <property type="entry name" value="Pterin-binding_dom"/>
</dbReference>
<name>C1BD35_RHOOB</name>
<reference evidence="2 3" key="1">
    <citation type="submission" date="2009-03" db="EMBL/GenBank/DDBJ databases">
        <title>Comparison of the complete genome sequences of Rhodococcus erythropolis PR4 and Rhodococcus opacus B4.</title>
        <authorList>
            <person name="Takarada H."/>
            <person name="Sekine M."/>
            <person name="Hosoyama A."/>
            <person name="Yamada R."/>
            <person name="Fujisawa T."/>
            <person name="Omata S."/>
            <person name="Shimizu A."/>
            <person name="Tsukatani N."/>
            <person name="Tanikawa S."/>
            <person name="Fujita N."/>
            <person name="Harayama S."/>
        </authorList>
    </citation>
    <scope>NUCLEOTIDE SEQUENCE [LARGE SCALE GENOMIC DNA]</scope>
    <source>
        <strain evidence="2 3">B4</strain>
        <plasmid evidence="2 3">pROB01</plasmid>
    </source>
</reference>
<proteinExistence type="predicted"/>
<dbReference type="EMBL" id="AP011116">
    <property type="protein sequence ID" value="BAH55779.1"/>
    <property type="molecule type" value="Genomic_DNA"/>
</dbReference>
<feature type="domain" description="Pterin-binding" evidence="1">
    <location>
        <begin position="90"/>
        <end position="180"/>
    </location>
</feature>
<dbReference type="KEGG" id="rop:ROP_pROB01-02800"/>
<dbReference type="GO" id="GO:0042558">
    <property type="term" value="P:pteridine-containing compound metabolic process"/>
    <property type="evidence" value="ECO:0007669"/>
    <property type="project" value="InterPro"/>
</dbReference>